<evidence type="ECO:0000256" key="7">
    <source>
        <dbReference type="SAM" id="MobiDB-lite"/>
    </source>
</evidence>
<sequence length="1524" mass="170505">MQNSSFFDSIKSQIPSPDFGSSSSSDNEEEISIYQRPSVFKLPDGTDVNLDYLSLEELGIEDVLKPITQPFTDVSDNGLNNQEDDVTPQLPVENRDHLTQVATGFEFETPTVIATEPEKLAKKSEDPPKALTLVQHQIKSNLDTKVAVGHSLSECTNPKSERFLQMPVEVCKTDNSVERKEKIHTQSCPVLSLKPLENWDLDLVLQSLKRHGHHKQTTKEEKLDLNQLFKYTDNSRKRPEVKIMEQLAAFCMRQACKDTETISVSKQSSSRPTRPSKKSPTTTRRTIGQRDDSIWRLHLKNEDPPTIYIDLRNTEQQTKSTDICNTSTHAQEDLPKMLSGKSLLLQKIKEANQRPASSFKRKIPEDSAKPAKEMTSGVVETWHRCVNVPANKQLSGPSPITTACDESIALTDKTLTAAAEPQKDESDNMQKERQKNRAQRQQYLKYLLTFRPQQSTKRKQSAAEMTDIIYDIDGSYLPSVSTLPSYLKCRECLLLMVPLLSPGVVAGQAKGKAQTVESTALGSHVYNSLIAWFMSLAKPSSCSTEDSVTNSAPFCITGLQQFWKDDSLVLYICAVPPEESRSPRTKLRWKNMKRGWTSFGQRVSKFLAQTQLRTVASWLPELNHLLEKQTHPSVVSLPSSRLECFVSISPDKEAVRKTFGTNPGFYWQTLNIQEQICQWAEATSSQQPHTEVVLALVYQAMFHNPLATHHTLQLLFSSGVDVCGLRLTFPSKELLANYAVLGTSGQRWVTQQPLLAMAIRGPYARALWQEITGPSDPMLARRTDPASINALHCHSRERTLFHSPRLASLVHLGLCVWFGGRLPNNDHRMTAKVQGSSDSRDTASSPAMLCATVKADVFLLVSPVVPPCCYSYVLASCAKKGFQLMGLQRVQISNIRASSLGLNTEQMSTFCHASVMSIDEALLEPFSHCLVLLLRRENALRHSANLPTGLMNELALQGLVGLLRTRLPGSVHLKSDLCFHAVPYMEELFNFLGHHMWTIPDFSPVVLSKHRYPSCSEAEQIVILTLTGHIMEKGMSLLHKVLRGNQSGGVGEDRFELLALKWLPTLSWQQAQELSPFEVSERQWRSSVVSLVSSPALVCAIRRPQAFRKMQRLLSQDYPGDLSVLMSTTPEMAFRQATLFFTETQLIPDHSSRIIFKFLPPPNIGSASQSLFSYMTEGSQPLLTLALFKPGVWGHYLGKILSKIQQNSFTLVGLHMLVLSSKMANTLMNVSENQALINGKRPCEPSERDSEFKYLTSGPVLALCLQRVNAVKRLLELLGPEDPAQARTEDLHVWRASYGTDRLRNGIYGSVSYQQAVQDVKMMFPEGLCCTETLIMKHEQIPCLRSDPVASLKRQQSHTITNSAKNKLLQSLMEKSELIRAGCSVRSALCQTTCLIMPSCVLQMSRPPLHLDLLQRLLSSGCHVVAGRLCSLDQTQITQLSLFLMPTSTGEPLLCEGPCLVLALQMDNIVTCFDLILERICRDMPDFEKVRKMLLYPGTETEAVKLLCYLFDVLSPDSHHSIVA</sequence>
<accession>A0A9F7QWH7</accession>
<dbReference type="PANTHER" id="PTHR46135">
    <property type="entry name" value="NME/NM23 FAMILY MEMBER 8"/>
    <property type="match status" value="1"/>
</dbReference>
<dbReference type="SMART" id="SM00562">
    <property type="entry name" value="NDK"/>
    <property type="match status" value="1"/>
</dbReference>
<dbReference type="KEGG" id="ipu:108257359"/>
<dbReference type="OrthoDB" id="2162449at2759"/>
<dbReference type="Gene3D" id="3.30.70.141">
    <property type="entry name" value="Nucleoside diphosphate kinase-like domain"/>
    <property type="match status" value="2"/>
</dbReference>
<dbReference type="GO" id="GO:0070840">
    <property type="term" value="F:dynein complex binding"/>
    <property type="evidence" value="ECO:0007669"/>
    <property type="project" value="InterPro"/>
</dbReference>
<dbReference type="InterPro" id="IPR031531">
    <property type="entry name" value="DNAAF8"/>
</dbReference>
<protein>
    <recommendedName>
        <fullName evidence="4">Dynein axonemal assembly factor 8</fullName>
    </recommendedName>
    <alternativeName>
        <fullName evidence="5">Dynein axonemal-associated protein 1</fullName>
    </alternativeName>
</protein>
<evidence type="ECO:0000256" key="6">
    <source>
        <dbReference type="PROSITE-ProRule" id="PRU00706"/>
    </source>
</evidence>
<gene>
    <name evidence="10" type="primary">LOC108257359</name>
</gene>
<comment type="function">
    <text evidence="2">In cyliated cells, dynein axonemal particle-specific protein required for deployment of ODA to the axoneme. Interacts with outer dynein arm (ODA) subunits.</text>
</comment>
<proteinExistence type="inferred from homology"/>
<dbReference type="GeneID" id="108257359"/>
<feature type="region of interest" description="Disordered" evidence="7">
    <location>
        <begin position="351"/>
        <end position="371"/>
    </location>
</feature>
<organism evidence="9 10">
    <name type="scientific">Ictalurus punctatus</name>
    <name type="common">Channel catfish</name>
    <name type="synonym">Silurus punctatus</name>
    <dbReference type="NCBI Taxonomy" id="7998"/>
    <lineage>
        <taxon>Eukaryota</taxon>
        <taxon>Metazoa</taxon>
        <taxon>Chordata</taxon>
        <taxon>Craniata</taxon>
        <taxon>Vertebrata</taxon>
        <taxon>Euteleostomi</taxon>
        <taxon>Actinopterygii</taxon>
        <taxon>Neopterygii</taxon>
        <taxon>Teleostei</taxon>
        <taxon>Ostariophysi</taxon>
        <taxon>Siluriformes</taxon>
        <taxon>Ictaluridae</taxon>
        <taxon>Ictalurus</taxon>
    </lineage>
</organism>
<dbReference type="InterPro" id="IPR051766">
    <property type="entry name" value="TXND_domain-containing"/>
</dbReference>
<dbReference type="Pfam" id="PF00334">
    <property type="entry name" value="NDK"/>
    <property type="match status" value="1"/>
</dbReference>
<feature type="compositionally biased region" description="Basic and acidic residues" evidence="7">
    <location>
        <begin position="421"/>
        <end position="435"/>
    </location>
</feature>
<comment type="similarity">
    <text evidence="6">Belongs to the NDK family.</text>
</comment>
<evidence type="ECO:0000256" key="4">
    <source>
        <dbReference type="ARBA" id="ARBA00024428"/>
    </source>
</evidence>
<feature type="region of interest" description="Disordered" evidence="7">
    <location>
        <begin position="417"/>
        <end position="436"/>
    </location>
</feature>
<dbReference type="Proteomes" id="UP000221080">
    <property type="component" value="Chromosome 24"/>
</dbReference>
<comment type="subcellular location">
    <subcellularLocation>
        <location evidence="3">Dynein axonemal particle</location>
    </subcellularLocation>
</comment>
<feature type="compositionally biased region" description="Polar residues" evidence="7">
    <location>
        <begin position="1"/>
        <end position="11"/>
    </location>
</feature>
<keyword evidence="9" id="KW-1185">Reference proteome</keyword>
<dbReference type="SUPFAM" id="SSF54919">
    <property type="entry name" value="Nucleoside diphosphate kinase, NDK"/>
    <property type="match status" value="2"/>
</dbReference>
<feature type="compositionally biased region" description="Low complexity" evidence="7">
    <location>
        <begin position="12"/>
        <end position="25"/>
    </location>
</feature>
<feature type="region of interest" description="Disordered" evidence="7">
    <location>
        <begin position="1"/>
        <end position="36"/>
    </location>
</feature>
<evidence type="ECO:0000259" key="8">
    <source>
        <dbReference type="SMART" id="SM00562"/>
    </source>
</evidence>
<dbReference type="InterPro" id="IPR036850">
    <property type="entry name" value="NDK-like_dom_sf"/>
</dbReference>
<evidence type="ECO:0000256" key="5">
    <source>
        <dbReference type="ARBA" id="ARBA00030565"/>
    </source>
</evidence>
<evidence type="ECO:0000313" key="9">
    <source>
        <dbReference type="Proteomes" id="UP000221080"/>
    </source>
</evidence>
<evidence type="ECO:0000256" key="1">
    <source>
        <dbReference type="ARBA" id="ARBA00022490"/>
    </source>
</evidence>
<reference evidence="10" key="2">
    <citation type="submission" date="2025-08" db="UniProtKB">
        <authorList>
            <consortium name="RefSeq"/>
        </authorList>
    </citation>
    <scope>IDENTIFICATION</scope>
    <source>
        <tissue evidence="10">Blood</tissue>
    </source>
</reference>
<feature type="region of interest" description="Disordered" evidence="7">
    <location>
        <begin position="261"/>
        <end position="288"/>
    </location>
</feature>
<evidence type="ECO:0000313" key="10">
    <source>
        <dbReference type="RefSeq" id="XP_053531325.1"/>
    </source>
</evidence>
<feature type="domain" description="Nucleoside diphosphate kinase-like" evidence="8">
    <location>
        <begin position="1183"/>
        <end position="1330"/>
    </location>
</feature>
<dbReference type="PROSITE" id="PS51374">
    <property type="entry name" value="NDPK_LIKE"/>
    <property type="match status" value="1"/>
</dbReference>
<feature type="compositionally biased region" description="Low complexity" evidence="7">
    <location>
        <begin position="265"/>
        <end position="286"/>
    </location>
</feature>
<evidence type="ECO:0000256" key="2">
    <source>
        <dbReference type="ARBA" id="ARBA00024177"/>
    </source>
</evidence>
<dbReference type="RefSeq" id="XP_053531325.1">
    <property type="nucleotide sequence ID" value="XM_053675350.1"/>
</dbReference>
<feature type="compositionally biased region" description="Basic and acidic residues" evidence="7">
    <location>
        <begin position="362"/>
        <end position="371"/>
    </location>
</feature>
<keyword evidence="1" id="KW-0963">Cytoplasm</keyword>
<comment type="caution">
    <text evidence="6">Lacks conserved residue(s) required for the propagation of feature annotation.</text>
</comment>
<reference evidence="9" key="1">
    <citation type="journal article" date="2016" name="Nat. Commun.">
        <title>The channel catfish genome sequence provides insights into the evolution of scale formation in teleosts.</title>
        <authorList>
            <person name="Liu Z."/>
            <person name="Liu S."/>
            <person name="Yao J."/>
            <person name="Bao L."/>
            <person name="Zhang J."/>
            <person name="Li Y."/>
            <person name="Jiang C."/>
            <person name="Sun L."/>
            <person name="Wang R."/>
            <person name="Zhang Y."/>
            <person name="Zhou T."/>
            <person name="Zeng Q."/>
            <person name="Fu Q."/>
            <person name="Gao S."/>
            <person name="Li N."/>
            <person name="Koren S."/>
            <person name="Jiang Y."/>
            <person name="Zimin A."/>
            <person name="Xu P."/>
            <person name="Phillippy A.M."/>
            <person name="Geng X."/>
            <person name="Song L."/>
            <person name="Sun F."/>
            <person name="Li C."/>
            <person name="Wang X."/>
            <person name="Chen A."/>
            <person name="Jin Y."/>
            <person name="Yuan Z."/>
            <person name="Yang Y."/>
            <person name="Tan S."/>
            <person name="Peatman E."/>
            <person name="Lu J."/>
            <person name="Qin Z."/>
            <person name="Dunham R."/>
            <person name="Li Z."/>
            <person name="Sonstegard T."/>
            <person name="Feng J."/>
            <person name="Danzmann R.G."/>
            <person name="Schroeder S."/>
            <person name="Scheffler B."/>
            <person name="Duke M.V."/>
            <person name="Ballard L."/>
            <person name="Kucuktas H."/>
            <person name="Kaltenboeck L."/>
            <person name="Liu H."/>
            <person name="Armbruster J."/>
            <person name="Xie Y."/>
            <person name="Kirby M.L."/>
            <person name="Tian Y."/>
            <person name="Flanagan M.E."/>
            <person name="Mu W."/>
            <person name="Waldbieser G.C."/>
        </authorList>
    </citation>
    <scope>NUCLEOTIDE SEQUENCE [LARGE SCALE GENOMIC DNA]</scope>
    <source>
        <strain evidence="9">SDA103</strain>
    </source>
</reference>
<dbReference type="Pfam" id="PF15773">
    <property type="entry name" value="DAAP1"/>
    <property type="match status" value="1"/>
</dbReference>
<dbReference type="GO" id="GO:0120293">
    <property type="term" value="C:dynein axonemal particle"/>
    <property type="evidence" value="ECO:0007669"/>
    <property type="project" value="UniProtKB-SubCell"/>
</dbReference>
<name>A0A9F7QWH7_ICTPU</name>
<evidence type="ECO:0000256" key="3">
    <source>
        <dbReference type="ARBA" id="ARBA00024190"/>
    </source>
</evidence>
<dbReference type="InterPro" id="IPR034907">
    <property type="entry name" value="NDK-like_dom"/>
</dbReference>
<dbReference type="PANTHER" id="PTHR46135:SF4">
    <property type="entry name" value="DYNEIN AXONEMAL ASSEMBLY FACTOR 8"/>
    <property type="match status" value="1"/>
</dbReference>